<dbReference type="Proteomes" id="UP000001055">
    <property type="component" value="Unassembled WGS sequence"/>
</dbReference>
<proteinExistence type="predicted"/>
<name>Q0V4J9_PHANO</name>
<organism evidence="2 3">
    <name type="scientific">Phaeosphaeria nodorum (strain SN15 / ATCC MYA-4574 / FGSC 10173)</name>
    <name type="common">Glume blotch fungus</name>
    <name type="synonym">Parastagonospora nodorum</name>
    <dbReference type="NCBI Taxonomy" id="321614"/>
    <lineage>
        <taxon>Eukaryota</taxon>
        <taxon>Fungi</taxon>
        <taxon>Dikarya</taxon>
        <taxon>Ascomycota</taxon>
        <taxon>Pezizomycotina</taxon>
        <taxon>Dothideomycetes</taxon>
        <taxon>Pleosporomycetidae</taxon>
        <taxon>Pleosporales</taxon>
        <taxon>Pleosporineae</taxon>
        <taxon>Phaeosphaeriaceae</taxon>
        <taxon>Parastagonospora</taxon>
    </lineage>
</organism>
<evidence type="ECO:0000313" key="3">
    <source>
        <dbReference type="Proteomes" id="UP000001055"/>
    </source>
</evidence>
<reference evidence="3" key="1">
    <citation type="journal article" date="2007" name="Plant Cell">
        <title>Dothideomycete-plant interactions illuminated by genome sequencing and EST analysis of the wheat pathogen Stagonospora nodorum.</title>
        <authorList>
            <person name="Hane J.K."/>
            <person name="Lowe R.G."/>
            <person name="Solomon P.S."/>
            <person name="Tan K.C."/>
            <person name="Schoch C.L."/>
            <person name="Spatafora J.W."/>
            <person name="Crous P.W."/>
            <person name="Kodira C."/>
            <person name="Birren B.W."/>
            <person name="Galagan J.E."/>
            <person name="Torriani S.F."/>
            <person name="McDonald B.A."/>
            <person name="Oliver R.P."/>
        </authorList>
    </citation>
    <scope>NUCLEOTIDE SEQUENCE [LARGE SCALE GENOMIC DNA]</scope>
    <source>
        <strain evidence="3">SN15 / ATCC MYA-4574 / FGSC 10173</strain>
    </source>
</reference>
<dbReference type="AlphaFoldDB" id="Q0V4J9"/>
<accession>Q0V4J9</accession>
<dbReference type="RefSeq" id="XP_001791724.1">
    <property type="nucleotide sequence ID" value="XM_001791672.1"/>
</dbReference>
<feature type="compositionally biased region" description="Polar residues" evidence="1">
    <location>
        <begin position="13"/>
        <end position="31"/>
    </location>
</feature>
<dbReference type="InParanoid" id="Q0V4J9"/>
<evidence type="ECO:0000256" key="1">
    <source>
        <dbReference type="SAM" id="MobiDB-lite"/>
    </source>
</evidence>
<evidence type="ECO:0000313" key="2">
    <source>
        <dbReference type="EMBL" id="EAT92560.1"/>
    </source>
</evidence>
<protein>
    <submittedName>
        <fullName evidence="2">Uncharacterized protein</fullName>
    </submittedName>
</protein>
<feature type="region of interest" description="Disordered" evidence="1">
    <location>
        <begin position="1"/>
        <end position="31"/>
    </location>
</feature>
<gene>
    <name evidence="2" type="ORF">SNOG_01065</name>
</gene>
<dbReference type="EMBL" id="CH445325">
    <property type="protein sequence ID" value="EAT92560.1"/>
    <property type="molecule type" value="Genomic_DNA"/>
</dbReference>
<dbReference type="KEGG" id="pno:SNOG_01065"/>
<sequence length="31" mass="3634">MSMWIRGVRSEFSHSQTRRTGIQYNSDNSSD</sequence>
<dbReference type="GeneID" id="5968306"/>